<accession>A0A6G6Y1G8</accession>
<sequence>MNLKTPELRQALATFAKAARECAGRDVKGVNFEKFRLHRGKVFDLSDEVIRAQNDFVRIAIRKLGPIKGHAKVLDEALWDFVTSSENVADLDKTECLNRALEKIELQSASVCEFFRPCPLVELPDGTDRIDIGRVAINRSEARIHEFRKINPRYKFGVSQDWSLSIVVAAEDVGIVTNLPPTMWSVNLAAADPIREEEALWLVDVALSILRMTAKHKDLGVSAPTVGKVESHPFVPYDIRNHSFTLNQEGGGTLGGMTAPNDYRLSAGAVEALKHASAVAKTSAVFDAEPKSVAERFYQGCGWLTRGRRSSDRSDRLLYFFTAIEALLTRSDNRAPVLDTIARHAAVLLTDDNEDRVKIATDLKKLYAVRSALVHAGSRGAFDIDSNSAQQIAELLYFRVWNDIALSVRHEVFADALGQASYGLPFKPMLAS</sequence>
<dbReference type="Proteomes" id="UP000501568">
    <property type="component" value="Chromosome"/>
</dbReference>
<protein>
    <submittedName>
        <fullName evidence="1">Uncharacterized protein</fullName>
    </submittedName>
</protein>
<dbReference type="KEGG" id="spzr:G5C33_02015"/>
<proteinExistence type="predicted"/>
<evidence type="ECO:0000313" key="1">
    <source>
        <dbReference type="EMBL" id="QIG78681.1"/>
    </source>
</evidence>
<dbReference type="RefSeq" id="WP_165325679.1">
    <property type="nucleotide sequence ID" value="NZ_CP049109.1"/>
</dbReference>
<organism evidence="1 2">
    <name type="scientific">Stakelama tenebrarum</name>
    <dbReference type="NCBI Taxonomy" id="2711215"/>
    <lineage>
        <taxon>Bacteria</taxon>
        <taxon>Pseudomonadati</taxon>
        <taxon>Pseudomonadota</taxon>
        <taxon>Alphaproteobacteria</taxon>
        <taxon>Sphingomonadales</taxon>
        <taxon>Sphingomonadaceae</taxon>
        <taxon>Stakelama</taxon>
    </lineage>
</organism>
<dbReference type="EMBL" id="CP049109">
    <property type="protein sequence ID" value="QIG78681.1"/>
    <property type="molecule type" value="Genomic_DNA"/>
</dbReference>
<dbReference type="AlphaFoldDB" id="A0A6G6Y1G8"/>
<reference evidence="1 2" key="1">
    <citation type="submission" date="2020-02" db="EMBL/GenBank/DDBJ databases">
        <authorList>
            <person name="Zheng R.K."/>
            <person name="Sun C.M."/>
        </authorList>
    </citation>
    <scope>NUCLEOTIDE SEQUENCE [LARGE SCALE GENOMIC DNA]</scope>
    <source>
        <strain evidence="2">zrk23</strain>
    </source>
</reference>
<keyword evidence="2" id="KW-1185">Reference proteome</keyword>
<gene>
    <name evidence="1" type="ORF">G5C33_02015</name>
</gene>
<name>A0A6G6Y1G8_9SPHN</name>
<evidence type="ECO:0000313" key="2">
    <source>
        <dbReference type="Proteomes" id="UP000501568"/>
    </source>
</evidence>